<name>A0A699XGJ9_TANCI</name>
<reference evidence="2" key="1">
    <citation type="journal article" date="2019" name="Sci. Rep.">
        <title>Draft genome of Tanacetum cinerariifolium, the natural source of mosquito coil.</title>
        <authorList>
            <person name="Yamashiro T."/>
            <person name="Shiraishi A."/>
            <person name="Satake H."/>
            <person name="Nakayama K."/>
        </authorList>
    </citation>
    <scope>NUCLEOTIDE SEQUENCE</scope>
</reference>
<sequence length="86" mass="9232">GVEVLADIDAQHAAVLGGLHATDQVVDAQVVETHAVDDALGMGQTEDPWLGITRLRTRRDSADFNETETQLSEPVDRRTVLVQPGG</sequence>
<proteinExistence type="predicted"/>
<comment type="caution">
    <text evidence="2">The sequence shown here is derived from an EMBL/GenBank/DDBJ whole genome shotgun (WGS) entry which is preliminary data.</text>
</comment>
<gene>
    <name evidence="2" type="ORF">Tci_930252</name>
</gene>
<protein>
    <submittedName>
        <fullName evidence="2">Uncharacterized protein</fullName>
    </submittedName>
</protein>
<organism evidence="2">
    <name type="scientific">Tanacetum cinerariifolium</name>
    <name type="common">Dalmatian daisy</name>
    <name type="synonym">Chrysanthemum cinerariifolium</name>
    <dbReference type="NCBI Taxonomy" id="118510"/>
    <lineage>
        <taxon>Eukaryota</taxon>
        <taxon>Viridiplantae</taxon>
        <taxon>Streptophyta</taxon>
        <taxon>Embryophyta</taxon>
        <taxon>Tracheophyta</taxon>
        <taxon>Spermatophyta</taxon>
        <taxon>Magnoliopsida</taxon>
        <taxon>eudicotyledons</taxon>
        <taxon>Gunneridae</taxon>
        <taxon>Pentapetalae</taxon>
        <taxon>asterids</taxon>
        <taxon>campanulids</taxon>
        <taxon>Asterales</taxon>
        <taxon>Asteraceae</taxon>
        <taxon>Asteroideae</taxon>
        <taxon>Anthemideae</taxon>
        <taxon>Anthemidinae</taxon>
        <taxon>Tanacetum</taxon>
    </lineage>
</organism>
<feature type="region of interest" description="Disordered" evidence="1">
    <location>
        <begin position="61"/>
        <end position="86"/>
    </location>
</feature>
<dbReference type="AlphaFoldDB" id="A0A699XGJ9"/>
<feature type="non-terminal residue" evidence="2">
    <location>
        <position position="86"/>
    </location>
</feature>
<evidence type="ECO:0000313" key="2">
    <source>
        <dbReference type="EMBL" id="GFD58283.1"/>
    </source>
</evidence>
<dbReference type="EMBL" id="BKCJ011850999">
    <property type="protein sequence ID" value="GFD58283.1"/>
    <property type="molecule type" value="Genomic_DNA"/>
</dbReference>
<feature type="non-terminal residue" evidence="2">
    <location>
        <position position="1"/>
    </location>
</feature>
<accession>A0A699XGJ9</accession>
<evidence type="ECO:0000256" key="1">
    <source>
        <dbReference type="SAM" id="MobiDB-lite"/>
    </source>
</evidence>